<dbReference type="RefSeq" id="WP_188646639.1">
    <property type="nucleotide sequence ID" value="NZ_BMHQ01000002.1"/>
</dbReference>
<evidence type="ECO:0000256" key="2">
    <source>
        <dbReference type="ARBA" id="ARBA00022741"/>
    </source>
</evidence>
<dbReference type="Proteomes" id="UP000625210">
    <property type="component" value="Unassembled WGS sequence"/>
</dbReference>
<organism evidence="6 7">
    <name type="scientific">Marinithermofilum abyssi</name>
    <dbReference type="NCBI Taxonomy" id="1571185"/>
    <lineage>
        <taxon>Bacteria</taxon>
        <taxon>Bacillati</taxon>
        <taxon>Bacillota</taxon>
        <taxon>Bacilli</taxon>
        <taxon>Bacillales</taxon>
        <taxon>Thermoactinomycetaceae</taxon>
        <taxon>Marinithermofilum</taxon>
    </lineage>
</organism>
<dbReference type="InterPro" id="IPR027417">
    <property type="entry name" value="P-loop_NTPase"/>
</dbReference>
<dbReference type="Gene3D" id="3.40.50.300">
    <property type="entry name" value="P-loop containing nucleotide triphosphate hydrolases"/>
    <property type="match status" value="1"/>
</dbReference>
<dbReference type="Pfam" id="PF00005">
    <property type="entry name" value="ABC_tran"/>
    <property type="match status" value="1"/>
</dbReference>
<proteinExistence type="predicted"/>
<reference evidence="6" key="1">
    <citation type="journal article" date="2014" name="Int. J. Syst. Evol. Microbiol.">
        <title>Complete genome sequence of Corynebacterium casei LMG S-19264T (=DSM 44701T), isolated from a smear-ripened cheese.</title>
        <authorList>
            <consortium name="US DOE Joint Genome Institute (JGI-PGF)"/>
            <person name="Walter F."/>
            <person name="Albersmeier A."/>
            <person name="Kalinowski J."/>
            <person name="Ruckert C."/>
        </authorList>
    </citation>
    <scope>NUCLEOTIDE SEQUENCE</scope>
    <source>
        <strain evidence="6">CGMCC 1.15179</strain>
    </source>
</reference>
<dbReference type="EMBL" id="BMHQ01000002">
    <property type="protein sequence ID" value="GGE09561.1"/>
    <property type="molecule type" value="Genomic_DNA"/>
</dbReference>
<accession>A0A8J2YCL9</accession>
<dbReference type="PROSITE" id="PS50893">
    <property type="entry name" value="ABC_TRANSPORTER_2"/>
    <property type="match status" value="1"/>
</dbReference>
<dbReference type="InterPro" id="IPR003439">
    <property type="entry name" value="ABC_transporter-like_ATP-bd"/>
</dbReference>
<evidence type="ECO:0000313" key="7">
    <source>
        <dbReference type="Proteomes" id="UP000625210"/>
    </source>
</evidence>
<keyword evidence="1" id="KW-0813">Transport</keyword>
<dbReference type="InterPro" id="IPR003593">
    <property type="entry name" value="AAA+_ATPase"/>
</dbReference>
<evidence type="ECO:0000256" key="3">
    <source>
        <dbReference type="ARBA" id="ARBA00022840"/>
    </source>
</evidence>
<feature type="domain" description="ABC transporter" evidence="5">
    <location>
        <begin position="2"/>
        <end position="238"/>
    </location>
</feature>
<name>A0A8J2YCL9_9BACL</name>
<keyword evidence="7" id="KW-1185">Reference proteome</keyword>
<dbReference type="PROSITE" id="PS00211">
    <property type="entry name" value="ABC_TRANSPORTER_1"/>
    <property type="match status" value="1"/>
</dbReference>
<evidence type="ECO:0000259" key="5">
    <source>
        <dbReference type="PROSITE" id="PS50893"/>
    </source>
</evidence>
<sequence>MLQGIGLSKNFQGKYVIRDVDITVRRGEIIGLIGPNGSGKTTLVRLLSGEETPDSGQVVLEGKPLVAFAAKERAQRVAVLPQEGLSPVAFTVQEVVAMGRYPHESAWSWLERRMDSMVETVLTKTGLTEDRHRPVQHLSGGQRQRVAIAKAMAQEPHCFILDEPTTYMDIAHQIAVLDEIKEWQRERELAVLVVFHDLNLAAHYCDRILAMKDGRIVREGPPDSLLTASLIREVYDVDAAVIRHPVTGVPQVLLSPGETTVSLLSRSRTIG</sequence>
<dbReference type="InterPro" id="IPR017871">
    <property type="entry name" value="ABC_transporter-like_CS"/>
</dbReference>
<dbReference type="CDD" id="cd03214">
    <property type="entry name" value="ABC_Iron-Siderophores_B12_Hemin"/>
    <property type="match status" value="1"/>
</dbReference>
<keyword evidence="2" id="KW-0547">Nucleotide-binding</keyword>
<evidence type="ECO:0000313" key="6">
    <source>
        <dbReference type="EMBL" id="GGE09561.1"/>
    </source>
</evidence>
<dbReference type="PANTHER" id="PTHR42794:SF1">
    <property type="entry name" value="HEMIN IMPORT ATP-BINDING PROTEIN HMUV"/>
    <property type="match status" value="1"/>
</dbReference>
<keyword evidence="4" id="KW-1278">Translocase</keyword>
<dbReference type="SUPFAM" id="SSF52540">
    <property type="entry name" value="P-loop containing nucleoside triphosphate hydrolases"/>
    <property type="match status" value="1"/>
</dbReference>
<protein>
    <submittedName>
        <fullName evidence="6">ABC transporter ATP-binding protein</fullName>
    </submittedName>
</protein>
<dbReference type="SMART" id="SM00382">
    <property type="entry name" value="AAA"/>
    <property type="match status" value="1"/>
</dbReference>
<dbReference type="FunFam" id="3.40.50.300:FF:000134">
    <property type="entry name" value="Iron-enterobactin ABC transporter ATP-binding protein"/>
    <property type="match status" value="1"/>
</dbReference>
<dbReference type="GO" id="GO:0005524">
    <property type="term" value="F:ATP binding"/>
    <property type="evidence" value="ECO:0007669"/>
    <property type="project" value="UniProtKB-KW"/>
</dbReference>
<dbReference type="PANTHER" id="PTHR42794">
    <property type="entry name" value="HEMIN IMPORT ATP-BINDING PROTEIN HMUV"/>
    <property type="match status" value="1"/>
</dbReference>
<evidence type="ECO:0000256" key="4">
    <source>
        <dbReference type="ARBA" id="ARBA00022967"/>
    </source>
</evidence>
<evidence type="ECO:0000256" key="1">
    <source>
        <dbReference type="ARBA" id="ARBA00022448"/>
    </source>
</evidence>
<dbReference type="GO" id="GO:0016887">
    <property type="term" value="F:ATP hydrolysis activity"/>
    <property type="evidence" value="ECO:0007669"/>
    <property type="project" value="InterPro"/>
</dbReference>
<comment type="caution">
    <text evidence="6">The sequence shown here is derived from an EMBL/GenBank/DDBJ whole genome shotgun (WGS) entry which is preliminary data.</text>
</comment>
<reference evidence="6" key="2">
    <citation type="submission" date="2020-09" db="EMBL/GenBank/DDBJ databases">
        <authorList>
            <person name="Sun Q."/>
            <person name="Zhou Y."/>
        </authorList>
    </citation>
    <scope>NUCLEOTIDE SEQUENCE</scope>
    <source>
        <strain evidence="6">CGMCC 1.15179</strain>
    </source>
</reference>
<keyword evidence="3 6" id="KW-0067">ATP-binding</keyword>
<dbReference type="AlphaFoldDB" id="A0A8J2YCL9"/>
<gene>
    <name evidence="6" type="ORF">GCM10011571_08560</name>
</gene>